<evidence type="ECO:0000256" key="1">
    <source>
        <dbReference type="ARBA" id="ARBA00004141"/>
    </source>
</evidence>
<protein>
    <submittedName>
        <fullName evidence="7">Lysoplasmalogenase family protein</fullName>
    </submittedName>
</protein>
<dbReference type="Proteomes" id="UP001501697">
    <property type="component" value="Unassembled WGS sequence"/>
</dbReference>
<dbReference type="EMBL" id="BAAAYU010000001">
    <property type="protein sequence ID" value="GAA3622821.1"/>
    <property type="molecule type" value="Genomic_DNA"/>
</dbReference>
<sequence length="227" mass="24464">MSRLWIAFSPYIVVSAAHAIALALGFDEIAAPTKLALMPVLAVCAMWAARGLPATRAFTLLYVAIAFSWLGDGAGTFFVGMPEVPMMLLCFGLAHVAYIWLFWREIPVRRVPPWALVYAVWYGALLAVLWPHLGGLLVPVALYGLVLAGTAVAASRCHPLIVWGGALFLASDSILAFRLFLPDAMPDWTSPLVMLTYTAGQGLLAAGVVVSERLGLGRESRLREATP</sequence>
<dbReference type="Pfam" id="PF07947">
    <property type="entry name" value="YhhN"/>
    <property type="match status" value="1"/>
</dbReference>
<evidence type="ECO:0000256" key="5">
    <source>
        <dbReference type="ARBA" id="ARBA00023136"/>
    </source>
</evidence>
<feature type="transmembrane region" description="Helical" evidence="6">
    <location>
        <begin position="160"/>
        <end position="180"/>
    </location>
</feature>
<feature type="transmembrane region" description="Helical" evidence="6">
    <location>
        <begin position="192"/>
        <end position="211"/>
    </location>
</feature>
<organism evidence="7 8">
    <name type="scientific">Microbacterium awajiense</name>
    <dbReference type="NCBI Taxonomy" id="415214"/>
    <lineage>
        <taxon>Bacteria</taxon>
        <taxon>Bacillati</taxon>
        <taxon>Actinomycetota</taxon>
        <taxon>Actinomycetes</taxon>
        <taxon>Micrococcales</taxon>
        <taxon>Microbacteriaceae</taxon>
        <taxon>Microbacterium</taxon>
    </lineage>
</organism>
<comment type="similarity">
    <text evidence="2">Belongs to the TMEM86 family.</text>
</comment>
<feature type="transmembrane region" description="Helical" evidence="6">
    <location>
        <begin position="115"/>
        <end position="130"/>
    </location>
</feature>
<proteinExistence type="inferred from homology"/>
<comment type="caution">
    <text evidence="7">The sequence shown here is derived from an EMBL/GenBank/DDBJ whole genome shotgun (WGS) entry which is preliminary data.</text>
</comment>
<keyword evidence="4 6" id="KW-1133">Transmembrane helix</keyword>
<keyword evidence="3 6" id="KW-0812">Transmembrane</keyword>
<feature type="transmembrane region" description="Helical" evidence="6">
    <location>
        <begin position="86"/>
        <end position="103"/>
    </location>
</feature>
<evidence type="ECO:0000256" key="2">
    <source>
        <dbReference type="ARBA" id="ARBA00007375"/>
    </source>
</evidence>
<accession>A0ABP6ZZX6</accession>
<evidence type="ECO:0000313" key="8">
    <source>
        <dbReference type="Proteomes" id="UP001501697"/>
    </source>
</evidence>
<reference evidence="8" key="1">
    <citation type="journal article" date="2019" name="Int. J. Syst. Evol. Microbiol.">
        <title>The Global Catalogue of Microorganisms (GCM) 10K type strain sequencing project: providing services to taxonomists for standard genome sequencing and annotation.</title>
        <authorList>
            <consortium name="The Broad Institute Genomics Platform"/>
            <consortium name="The Broad Institute Genome Sequencing Center for Infectious Disease"/>
            <person name="Wu L."/>
            <person name="Ma J."/>
        </authorList>
    </citation>
    <scope>NUCLEOTIDE SEQUENCE [LARGE SCALE GENOMIC DNA]</scope>
    <source>
        <strain evidence="8">JCM 16544</strain>
    </source>
</reference>
<dbReference type="PANTHER" id="PTHR31885:SF6">
    <property type="entry name" value="GH04784P"/>
    <property type="match status" value="1"/>
</dbReference>
<dbReference type="InterPro" id="IPR012506">
    <property type="entry name" value="TMEM86B-like"/>
</dbReference>
<evidence type="ECO:0000313" key="7">
    <source>
        <dbReference type="EMBL" id="GAA3622821.1"/>
    </source>
</evidence>
<evidence type="ECO:0000256" key="6">
    <source>
        <dbReference type="SAM" id="Phobius"/>
    </source>
</evidence>
<name>A0ABP6ZZX6_9MICO</name>
<keyword evidence="8" id="KW-1185">Reference proteome</keyword>
<dbReference type="RefSeq" id="WP_344735888.1">
    <property type="nucleotide sequence ID" value="NZ_BAAAYU010000001.1"/>
</dbReference>
<gene>
    <name evidence="7" type="ORF">GCM10022200_01240</name>
</gene>
<evidence type="ECO:0000256" key="4">
    <source>
        <dbReference type="ARBA" id="ARBA00022989"/>
    </source>
</evidence>
<keyword evidence="5 6" id="KW-0472">Membrane</keyword>
<feature type="transmembrane region" description="Helical" evidence="6">
    <location>
        <begin position="136"/>
        <end position="153"/>
    </location>
</feature>
<dbReference type="PANTHER" id="PTHR31885">
    <property type="entry name" value="GH04784P"/>
    <property type="match status" value="1"/>
</dbReference>
<comment type="subcellular location">
    <subcellularLocation>
        <location evidence="1">Membrane</location>
        <topology evidence="1">Multi-pass membrane protein</topology>
    </subcellularLocation>
</comment>
<evidence type="ECO:0000256" key="3">
    <source>
        <dbReference type="ARBA" id="ARBA00022692"/>
    </source>
</evidence>